<dbReference type="PANTHER" id="PTHR13114:SF7">
    <property type="entry name" value="MEDIATOR OF RNA POLYMERASE II TRANSCRIPTION SUBUNIT 17"/>
    <property type="match status" value="1"/>
</dbReference>
<keyword evidence="6 8" id="KW-0539">Nucleus</keyword>
<comment type="function">
    <text evidence="8">Component of the Mediator complex, a coactivator involved in the regulated transcription of nearly all RNA polymerase II-dependent genes. Mediator functions as a bridge to convey information from gene-specific regulatory proteins to the basal RNA polymerase II transcription machinery. Mediator is recruited to promoters by direct interactions with regulatory proteins and serves as a scaffold for the assembly of a functional preinitiation complex with RNA polymerase II and the general transcription factors.</text>
</comment>
<dbReference type="AlphaFoldDB" id="A0A1X7RN46"/>
<dbReference type="GO" id="GO:0006357">
    <property type="term" value="P:regulation of transcription by RNA polymerase II"/>
    <property type="evidence" value="ECO:0007669"/>
    <property type="project" value="InterPro"/>
</dbReference>
<dbReference type="Proteomes" id="UP000215127">
    <property type="component" value="Chromosome 3"/>
</dbReference>
<dbReference type="STRING" id="1276538.A0A1X7RN46"/>
<dbReference type="EMBL" id="LT853694">
    <property type="protein sequence ID" value="SMQ48427.1"/>
    <property type="molecule type" value="Genomic_DNA"/>
</dbReference>
<keyword evidence="8" id="KW-0010">Activator</keyword>
<evidence type="ECO:0000256" key="1">
    <source>
        <dbReference type="ARBA" id="ARBA00004123"/>
    </source>
</evidence>
<evidence type="ECO:0000256" key="4">
    <source>
        <dbReference type="ARBA" id="ARBA00023015"/>
    </source>
</evidence>
<keyword evidence="4 8" id="KW-0805">Transcription regulation</keyword>
<name>A0A1X7RN46_ZYMT9</name>
<comment type="subcellular location">
    <subcellularLocation>
        <location evidence="1 8">Nucleus</location>
    </subcellularLocation>
</comment>
<comment type="subunit">
    <text evidence="8">Component of the Mediator complex.</text>
</comment>
<gene>
    <name evidence="8" type="primary">MED17</name>
    <name evidence="10" type="ORF">ZT3D7_G3576</name>
</gene>
<dbReference type="GO" id="GO:0003712">
    <property type="term" value="F:transcription coregulator activity"/>
    <property type="evidence" value="ECO:0007669"/>
    <property type="project" value="InterPro"/>
</dbReference>
<evidence type="ECO:0000256" key="2">
    <source>
        <dbReference type="ARBA" id="ARBA00005635"/>
    </source>
</evidence>
<feature type="compositionally biased region" description="Basic and acidic residues" evidence="9">
    <location>
        <begin position="37"/>
        <end position="47"/>
    </location>
</feature>
<evidence type="ECO:0000256" key="7">
    <source>
        <dbReference type="ARBA" id="ARBA00032014"/>
    </source>
</evidence>
<dbReference type="InterPro" id="IPR019313">
    <property type="entry name" value="Mediator_Med17"/>
</dbReference>
<accession>A0A1X7RN46</accession>
<keyword evidence="11" id="KW-1185">Reference proteome</keyword>
<feature type="region of interest" description="Disordered" evidence="9">
    <location>
        <begin position="37"/>
        <end position="79"/>
    </location>
</feature>
<dbReference type="Pfam" id="PF10156">
    <property type="entry name" value="Med17"/>
    <property type="match status" value="1"/>
</dbReference>
<dbReference type="Gene3D" id="6.10.250.2620">
    <property type="match status" value="1"/>
</dbReference>
<proteinExistence type="inferred from homology"/>
<evidence type="ECO:0000256" key="9">
    <source>
        <dbReference type="SAM" id="MobiDB-lite"/>
    </source>
</evidence>
<sequence length="648" mass="70742">MASAPLSFKPWSLQPNNETSLQDVLARVGNERGAFRDISEASLRDEIANGVSTPSSSESSDDEDDNDALSRPSRPKATTRQELFAARAEMLSEVQSAQNEILLALDFVSLLESSHAPQQAGVTVSQALKAVAPLGTLGTDIWHRMPENRAREGQDNLLATKVRMQTLQKSADDLLAAAGRLEDNVRRETVFWDQVLAISERGWSVSRIPRTQGVLGVHFGFNGSAGEFARRDLAALLPGEDGGIALERGVGTKPKGIKVVVKRDGRVVGSSRLPTMPDEEETTLEARIRHARDSLYDEELFHEMVREARTLTSMGVEMRSSTLSFMPASNASLRIELELVLLEDAKQLEDNTLHHSDDLAQATLLAARLLLGQAHREKIKQKTEPPPPMSDRKDKTPILAIIRPILLVFTHHTLCQRLNAYATNIETLLGNADINATIEPANFTFSLPNDLSSTTSESIINAIFLRPLTATASITVPTPSDETEDFRLDLSIETLSAISLGSAFSIRLPSASAAAAVGTPQAFTLSAIEDLFSTADEMLATQMLEVLYPHADPAKAWSLIPAEGKLCRNVGDEEDGAQEEVRLDIDGEVGEMDLVFVASDGRETRKGGWKVDKEDLLRNDVSLWEVWKDVVGVDGGEGEGEQEQEVEV</sequence>
<evidence type="ECO:0000256" key="5">
    <source>
        <dbReference type="ARBA" id="ARBA00023163"/>
    </source>
</evidence>
<evidence type="ECO:0000256" key="3">
    <source>
        <dbReference type="ARBA" id="ARBA00019610"/>
    </source>
</evidence>
<organism evidence="10 11">
    <name type="scientific">Zymoseptoria tritici (strain ST99CH_3D7)</name>
    <dbReference type="NCBI Taxonomy" id="1276538"/>
    <lineage>
        <taxon>Eukaryota</taxon>
        <taxon>Fungi</taxon>
        <taxon>Dikarya</taxon>
        <taxon>Ascomycota</taxon>
        <taxon>Pezizomycotina</taxon>
        <taxon>Dothideomycetes</taxon>
        <taxon>Dothideomycetidae</taxon>
        <taxon>Mycosphaerellales</taxon>
        <taxon>Mycosphaerellaceae</taxon>
        <taxon>Zymoseptoria</taxon>
    </lineage>
</organism>
<protein>
    <recommendedName>
        <fullName evidence="3 8">Mediator of RNA polymerase II transcription subunit 17</fullName>
    </recommendedName>
    <alternativeName>
        <fullName evidence="7 8">Mediator complex subunit 17</fullName>
    </alternativeName>
</protein>
<dbReference type="GO" id="GO:0016592">
    <property type="term" value="C:mediator complex"/>
    <property type="evidence" value="ECO:0007669"/>
    <property type="project" value="InterPro"/>
</dbReference>
<evidence type="ECO:0000313" key="11">
    <source>
        <dbReference type="Proteomes" id="UP000215127"/>
    </source>
</evidence>
<keyword evidence="5 8" id="KW-0804">Transcription</keyword>
<evidence type="ECO:0000256" key="6">
    <source>
        <dbReference type="ARBA" id="ARBA00023242"/>
    </source>
</evidence>
<dbReference type="GO" id="GO:0070847">
    <property type="term" value="C:core mediator complex"/>
    <property type="evidence" value="ECO:0007669"/>
    <property type="project" value="TreeGrafter"/>
</dbReference>
<evidence type="ECO:0000256" key="8">
    <source>
        <dbReference type="RuleBase" id="RU364140"/>
    </source>
</evidence>
<evidence type="ECO:0000313" key="10">
    <source>
        <dbReference type="EMBL" id="SMQ48427.1"/>
    </source>
</evidence>
<dbReference type="PANTHER" id="PTHR13114">
    <property type="entry name" value="MEDIATOR OF RNA POLYMERASE II TRANSCRIPTION SUBUNIT 17"/>
    <property type="match status" value="1"/>
</dbReference>
<reference evidence="10 11" key="1">
    <citation type="submission" date="2016-06" db="EMBL/GenBank/DDBJ databases">
        <authorList>
            <person name="Kjaerup R.B."/>
            <person name="Dalgaard T.S."/>
            <person name="Juul-Madsen H.R."/>
        </authorList>
    </citation>
    <scope>NUCLEOTIDE SEQUENCE [LARGE SCALE GENOMIC DNA]</scope>
</reference>
<comment type="similarity">
    <text evidence="2 8">Belongs to the Mediator complex subunit 17 family.</text>
</comment>